<feature type="transmembrane region" description="Helical" evidence="1">
    <location>
        <begin position="61"/>
        <end position="82"/>
    </location>
</feature>
<keyword evidence="3" id="KW-1185">Reference proteome</keyword>
<dbReference type="Gene3D" id="1.20.1070.10">
    <property type="entry name" value="Rhodopsin 7-helix transmembrane proteins"/>
    <property type="match status" value="1"/>
</dbReference>
<evidence type="ECO:0000313" key="3">
    <source>
        <dbReference type="Proteomes" id="UP000245119"/>
    </source>
</evidence>
<dbReference type="Proteomes" id="UP000245119">
    <property type="component" value="Linkage Group LG4"/>
</dbReference>
<feature type="transmembrane region" description="Helical" evidence="1">
    <location>
        <begin position="127"/>
        <end position="150"/>
    </location>
</feature>
<name>A0A2T7PF43_POMCA</name>
<dbReference type="AlphaFoldDB" id="A0A2T7PF43"/>
<dbReference type="SUPFAM" id="SSF81321">
    <property type="entry name" value="Family A G protein-coupled receptor-like"/>
    <property type="match status" value="1"/>
</dbReference>
<feature type="transmembrane region" description="Helical" evidence="1">
    <location>
        <begin position="176"/>
        <end position="202"/>
    </location>
</feature>
<reference evidence="2 3" key="1">
    <citation type="submission" date="2018-04" db="EMBL/GenBank/DDBJ databases">
        <title>The genome of golden apple snail Pomacea canaliculata provides insight into stress tolerance and invasive adaptation.</title>
        <authorList>
            <person name="Liu C."/>
            <person name="Liu B."/>
            <person name="Ren Y."/>
            <person name="Zhang Y."/>
            <person name="Wang H."/>
            <person name="Li S."/>
            <person name="Jiang F."/>
            <person name="Yin L."/>
            <person name="Zhang G."/>
            <person name="Qian W."/>
            <person name="Fan W."/>
        </authorList>
    </citation>
    <scope>NUCLEOTIDE SEQUENCE [LARGE SCALE GENOMIC DNA]</scope>
    <source>
        <strain evidence="2">SZHN2017</strain>
        <tissue evidence="2">Muscle</tissue>
    </source>
</reference>
<protein>
    <recommendedName>
        <fullName evidence="4">G-protein coupled receptors family 1 profile domain-containing protein</fullName>
    </recommendedName>
</protein>
<gene>
    <name evidence="2" type="ORF">C0Q70_07453</name>
</gene>
<keyword evidence="1" id="KW-0472">Membrane</keyword>
<dbReference type="OrthoDB" id="6125191at2759"/>
<comment type="caution">
    <text evidence="2">The sequence shown here is derived from an EMBL/GenBank/DDBJ whole genome shotgun (WGS) entry which is preliminary data.</text>
</comment>
<sequence>MTSTLSFDGYWPMTTDTYYQQIPALLQHAQSVVSYISLFVNVVKIAAFTQTSMRNGPSGTFMLTISVSHFIWIVLGVINSIVERVITGTRKKTKPGMNGSKIVVYGYTDWYFRNKTSSDAFSAAGKILFVFVPLVWVSIFNALVVCFLRLHSDDRKAIKSTVDEEVASRRDRQMTLTILACTFGYVIFILPVAIHLIAFAVVPEYNFAGRWANLIVLITKVQDIACRQKITAAKMQADLKAGSKYQQKNILRLTKRK</sequence>
<accession>A0A2T7PF43</accession>
<keyword evidence="1" id="KW-0812">Transmembrane</keyword>
<organism evidence="2 3">
    <name type="scientific">Pomacea canaliculata</name>
    <name type="common">Golden apple snail</name>
    <dbReference type="NCBI Taxonomy" id="400727"/>
    <lineage>
        <taxon>Eukaryota</taxon>
        <taxon>Metazoa</taxon>
        <taxon>Spiralia</taxon>
        <taxon>Lophotrochozoa</taxon>
        <taxon>Mollusca</taxon>
        <taxon>Gastropoda</taxon>
        <taxon>Caenogastropoda</taxon>
        <taxon>Architaenioglossa</taxon>
        <taxon>Ampullarioidea</taxon>
        <taxon>Ampullariidae</taxon>
        <taxon>Pomacea</taxon>
    </lineage>
</organism>
<evidence type="ECO:0008006" key="4">
    <source>
        <dbReference type="Google" id="ProtNLM"/>
    </source>
</evidence>
<keyword evidence="1" id="KW-1133">Transmembrane helix</keyword>
<evidence type="ECO:0000256" key="1">
    <source>
        <dbReference type="SAM" id="Phobius"/>
    </source>
</evidence>
<proteinExistence type="predicted"/>
<dbReference type="EMBL" id="PZQS01000004">
    <property type="protein sequence ID" value="PVD32027.1"/>
    <property type="molecule type" value="Genomic_DNA"/>
</dbReference>
<evidence type="ECO:0000313" key="2">
    <source>
        <dbReference type="EMBL" id="PVD32027.1"/>
    </source>
</evidence>